<dbReference type="Pfam" id="PF09495">
    <property type="entry name" value="DUF2462"/>
    <property type="match status" value="1"/>
</dbReference>
<accession>A0A1E5RHA5</accession>
<dbReference type="VEuPathDB" id="FungiDB:AWRI3580_g3181"/>
<comment type="caution">
    <text evidence="1">The sequence shown here is derived from an EMBL/GenBank/DDBJ whole genome shotgun (WGS) entry which is preliminary data.</text>
</comment>
<sequence>MAQGKLALNKNKKDTSKKYRVLKQNRQAKCFQKKVYTPKNNTNDKKTIFNINKKYSNNNLILTEKLISGKVGHLEILKGTRKEIQKEKNKAAVANGSKK</sequence>
<evidence type="ECO:0000313" key="1">
    <source>
        <dbReference type="EMBL" id="OEJ85963.1"/>
    </source>
</evidence>
<dbReference type="Proteomes" id="UP000095358">
    <property type="component" value="Unassembled WGS sequence"/>
</dbReference>
<keyword evidence="2" id="KW-1185">Reference proteome</keyword>
<protein>
    <submittedName>
        <fullName evidence="1">Uncharacterized protein</fullName>
    </submittedName>
</protein>
<gene>
    <name evidence="1" type="ORF">AWRI3580_g3181</name>
</gene>
<dbReference type="EMBL" id="LPNN01000006">
    <property type="protein sequence ID" value="OEJ85963.1"/>
    <property type="molecule type" value="Genomic_DNA"/>
</dbReference>
<dbReference type="InterPro" id="IPR019034">
    <property type="entry name" value="UPF0390"/>
</dbReference>
<dbReference type="AlphaFoldDB" id="A0A1E5RHA5"/>
<organism evidence="1 2">
    <name type="scientific">Hanseniaspora uvarum</name>
    <name type="common">Yeast</name>
    <name type="synonym">Kloeckera apiculata</name>
    <dbReference type="NCBI Taxonomy" id="29833"/>
    <lineage>
        <taxon>Eukaryota</taxon>
        <taxon>Fungi</taxon>
        <taxon>Dikarya</taxon>
        <taxon>Ascomycota</taxon>
        <taxon>Saccharomycotina</taxon>
        <taxon>Saccharomycetes</taxon>
        <taxon>Saccharomycodales</taxon>
        <taxon>Saccharomycodaceae</taxon>
        <taxon>Hanseniaspora</taxon>
    </lineage>
</organism>
<dbReference type="STRING" id="29833.A0A1E5RHA5"/>
<name>A0A1E5RHA5_HANUV</name>
<dbReference type="OrthoDB" id="5239630at2759"/>
<evidence type="ECO:0000313" key="2">
    <source>
        <dbReference type="Proteomes" id="UP000095358"/>
    </source>
</evidence>
<proteinExistence type="predicted"/>
<reference evidence="2" key="1">
    <citation type="journal article" date="2016" name="Genome Announc.">
        <title>Genome sequences of three species of Hanseniaspora isolated from spontaneous wine fermentations.</title>
        <authorList>
            <person name="Sternes P.R."/>
            <person name="Lee D."/>
            <person name="Kutyna D.R."/>
            <person name="Borneman A.R."/>
        </authorList>
    </citation>
    <scope>NUCLEOTIDE SEQUENCE [LARGE SCALE GENOMIC DNA]</scope>
    <source>
        <strain evidence="2">AWRI3580</strain>
    </source>
</reference>